<dbReference type="GO" id="GO:0005198">
    <property type="term" value="F:structural molecule activity"/>
    <property type="evidence" value="ECO:0007669"/>
    <property type="project" value="InterPro"/>
</dbReference>
<dbReference type="InterPro" id="IPR038519">
    <property type="entry name" value="MCP_C_sf"/>
</dbReference>
<dbReference type="EMBL" id="MK072012">
    <property type="protein sequence ID" value="AYV77157.1"/>
    <property type="molecule type" value="Genomic_DNA"/>
</dbReference>
<evidence type="ECO:0000259" key="5">
    <source>
        <dbReference type="Pfam" id="PF16903"/>
    </source>
</evidence>
<proteinExistence type="predicted"/>
<evidence type="ECO:0000256" key="3">
    <source>
        <dbReference type="ARBA" id="ARBA00022844"/>
    </source>
</evidence>
<feature type="domain" description="Major capsid protein C-terminal" evidence="4">
    <location>
        <begin position="308"/>
        <end position="486"/>
    </location>
</feature>
<keyword evidence="2" id="KW-0167">Capsid protein</keyword>
<dbReference type="InterPro" id="IPR016112">
    <property type="entry name" value="VP_dsDNA_II"/>
</dbReference>
<evidence type="ECO:0000256" key="1">
    <source>
        <dbReference type="ARBA" id="ARBA00004328"/>
    </source>
</evidence>
<reference evidence="6" key="1">
    <citation type="submission" date="2018-10" db="EMBL/GenBank/DDBJ databases">
        <title>Hidden diversity of soil giant viruses.</title>
        <authorList>
            <person name="Schulz F."/>
            <person name="Alteio L."/>
            <person name="Goudeau D."/>
            <person name="Ryan E.M."/>
            <person name="Malmstrom R.R."/>
            <person name="Blanchard J."/>
            <person name="Woyke T."/>
        </authorList>
    </citation>
    <scope>NUCLEOTIDE SEQUENCE</scope>
    <source>
        <strain evidence="6">BAV1</strain>
    </source>
</reference>
<keyword evidence="3" id="KW-0946">Virion</keyword>
<name>A0A3G4ZQK0_9VIRU</name>
<sequence>MGGGLIQLVAYSKQDIFLTKDPQITFFKIVYRRHTNFTMECIPQNFLDCPDFGKRVTSVISRNGDLIRNIHLVIDLPNIPVFKDTLTKFAWVKKIGYAIIKSVDIEIGDQLIDRHFGDWLNIWHELTLSDKINVDHLIGSIKELTDFTNGKTSYRLMIPLQFWFNRISGLALPIVSLQLNKVKINVELSEFEKCYNLTPTHYIDIDNAFVNFKPYEYIVQNQGLNKQIINQFVHFDILERRLYYIKHSESPFINNCSIKGLKTCFKATNKKNNGSGGGERSYKNIKLNNISIKKSFLLVEYCFLDDDERARFLKARHEYLIEQVVCSNEVGETVKGLNQSFKIPFTGLTKELIWVTQLKNALNLNQTFNYTDSVIFNKNNKNMIRKETILFNGHERVSMRSSDYFTYLQQYQHHKKGSDNCINVYSFALHPLDHQPSGTVNLTEIENVTLKINVNPLNNDKAINNAIIRIYGIIYNIFRVSNGISGLMFALDYSN</sequence>
<dbReference type="Gene3D" id="2.70.9.20">
    <property type="entry name" value="Major capsid protein Vp54"/>
    <property type="match status" value="1"/>
</dbReference>
<organism evidence="6">
    <name type="scientific">Barrevirus sp</name>
    <dbReference type="NCBI Taxonomy" id="2487763"/>
    <lineage>
        <taxon>Viruses</taxon>
        <taxon>Varidnaviria</taxon>
        <taxon>Bamfordvirae</taxon>
        <taxon>Nucleocytoviricota</taxon>
        <taxon>Megaviricetes</taxon>
        <taxon>Imitervirales</taxon>
        <taxon>Mimiviridae</taxon>
        <taxon>Klosneuvirinae</taxon>
    </lineage>
</organism>
<dbReference type="GO" id="GO:0019028">
    <property type="term" value="C:viral capsid"/>
    <property type="evidence" value="ECO:0007669"/>
    <property type="project" value="UniProtKB-KW"/>
</dbReference>
<dbReference type="Gene3D" id="2.70.9.10">
    <property type="entry name" value="Adenovirus Type 2 Hexon, domain 4"/>
    <property type="match status" value="1"/>
</dbReference>
<gene>
    <name evidence="6" type="ORF">Barrevirus15_5</name>
</gene>
<dbReference type="InterPro" id="IPR007542">
    <property type="entry name" value="MCP_C"/>
</dbReference>
<dbReference type="SUPFAM" id="SSF49749">
    <property type="entry name" value="Group II dsDNA viruses VP"/>
    <property type="match status" value="2"/>
</dbReference>
<accession>A0A3G4ZQK0</accession>
<comment type="subcellular location">
    <subcellularLocation>
        <location evidence="1">Virion</location>
    </subcellularLocation>
</comment>
<evidence type="ECO:0000256" key="2">
    <source>
        <dbReference type="ARBA" id="ARBA00022561"/>
    </source>
</evidence>
<feature type="domain" description="Major capsid protein N-terminal" evidence="5">
    <location>
        <begin position="25"/>
        <end position="200"/>
    </location>
</feature>
<dbReference type="Pfam" id="PF04451">
    <property type="entry name" value="Capsid_NCLDV"/>
    <property type="match status" value="1"/>
</dbReference>
<evidence type="ECO:0000259" key="4">
    <source>
        <dbReference type="Pfam" id="PF04451"/>
    </source>
</evidence>
<protein>
    <submittedName>
        <fullName evidence="6">NCLDV major capsid protein</fullName>
    </submittedName>
</protein>
<dbReference type="Pfam" id="PF16903">
    <property type="entry name" value="Capsid_N"/>
    <property type="match status" value="1"/>
</dbReference>
<dbReference type="InterPro" id="IPR031654">
    <property type="entry name" value="Capsid_N"/>
</dbReference>
<evidence type="ECO:0000313" key="6">
    <source>
        <dbReference type="EMBL" id="AYV77157.1"/>
    </source>
</evidence>